<feature type="non-terminal residue" evidence="2">
    <location>
        <position position="92"/>
    </location>
</feature>
<dbReference type="EMBL" id="OV170224">
    <property type="protein sequence ID" value="CAH0723519.1"/>
    <property type="molecule type" value="Genomic_DNA"/>
</dbReference>
<dbReference type="Proteomes" id="UP000838878">
    <property type="component" value="Chromosome 4"/>
</dbReference>
<feature type="chain" id="PRO_5035476609" evidence="1">
    <location>
        <begin position="19"/>
        <end position="92"/>
    </location>
</feature>
<organism evidence="2 3">
    <name type="scientific">Brenthis ino</name>
    <name type="common">lesser marbled fritillary</name>
    <dbReference type="NCBI Taxonomy" id="405034"/>
    <lineage>
        <taxon>Eukaryota</taxon>
        <taxon>Metazoa</taxon>
        <taxon>Ecdysozoa</taxon>
        <taxon>Arthropoda</taxon>
        <taxon>Hexapoda</taxon>
        <taxon>Insecta</taxon>
        <taxon>Pterygota</taxon>
        <taxon>Neoptera</taxon>
        <taxon>Endopterygota</taxon>
        <taxon>Lepidoptera</taxon>
        <taxon>Glossata</taxon>
        <taxon>Ditrysia</taxon>
        <taxon>Papilionoidea</taxon>
        <taxon>Nymphalidae</taxon>
        <taxon>Heliconiinae</taxon>
        <taxon>Argynnini</taxon>
        <taxon>Brenthis</taxon>
    </lineage>
</organism>
<proteinExistence type="predicted"/>
<keyword evidence="3" id="KW-1185">Reference proteome</keyword>
<dbReference type="AlphaFoldDB" id="A0A8J9Y8Z9"/>
<evidence type="ECO:0000313" key="3">
    <source>
        <dbReference type="Proteomes" id="UP000838878"/>
    </source>
</evidence>
<sequence>MLACVALTALAIASVVSQFEYSLSGDIPTYIKRGLRQKNRFKPMPREKKRIISNLTLQEVFEKIKDITRALNQHAKRNGYFVDYKFRVLGQS</sequence>
<keyword evidence="1" id="KW-0732">Signal</keyword>
<evidence type="ECO:0000313" key="2">
    <source>
        <dbReference type="EMBL" id="CAH0723519.1"/>
    </source>
</evidence>
<protein>
    <submittedName>
        <fullName evidence="2">Uncharacterized protein</fullName>
    </submittedName>
</protein>
<gene>
    <name evidence="2" type="ORF">BINO364_LOCUS9344</name>
</gene>
<feature type="signal peptide" evidence="1">
    <location>
        <begin position="1"/>
        <end position="18"/>
    </location>
</feature>
<evidence type="ECO:0000256" key="1">
    <source>
        <dbReference type="SAM" id="SignalP"/>
    </source>
</evidence>
<reference evidence="2" key="1">
    <citation type="submission" date="2021-12" db="EMBL/GenBank/DDBJ databases">
        <authorList>
            <person name="Martin H S."/>
        </authorList>
    </citation>
    <scope>NUCLEOTIDE SEQUENCE</scope>
</reference>
<name>A0A8J9Y8Z9_9NEOP</name>
<accession>A0A8J9Y8Z9</accession>
<dbReference type="OrthoDB" id="7108903at2759"/>